<protein>
    <recommendedName>
        <fullName evidence="3">Zn(2)-C6 fungal-type domain-containing protein</fullName>
    </recommendedName>
</protein>
<dbReference type="AlphaFoldDB" id="A0A1Y2LZ48"/>
<dbReference type="CDD" id="cd00067">
    <property type="entry name" value="GAL4"/>
    <property type="match status" value="1"/>
</dbReference>
<keyword evidence="1" id="KW-0539">Nucleus</keyword>
<feature type="region of interest" description="Disordered" evidence="2">
    <location>
        <begin position="51"/>
        <end position="70"/>
    </location>
</feature>
<feature type="compositionally biased region" description="Low complexity" evidence="2">
    <location>
        <begin position="108"/>
        <end position="121"/>
    </location>
</feature>
<proteinExistence type="predicted"/>
<sequence>MKTVIPTADSTPRKLRDVLKCTSCRVQKIKCKPEARIWPQKCERCTKLKLSCDPGSSSKRAQKQTSLPARARIGSETRSIYLERSSARPNSPNSQYATNEQIDEGSSYEHSSLGTSGSSSSVQTPSQENDPFEQCWTIDVNGQAPDFFSCAFGTLEVNDWQRFQDHYISQSWEITDHDVALAQHINEDPITEVQDSRSSAISSKTWYAQLVQLTPEPEVQILLSPGLLLTEPSDFCIPDRMTHYSDTRIDRLWGNHRTFAETEQVSDLFARTVSSFFGTDCRRMARMYSMVWEALYSCAAADALMNKKLPGGLRQEYQSAYDSHDSRARNMIIQAIDVFNDKLRRNEKPNALPLYYAAFLLHAAGACTKGTQDLFAAISVFSRLEEFTTEFPLRIEVVYASQEKNDWTVRMLLANDPVDPGMEIGRYSFILGRARRQFDAEDNIFSIS</sequence>
<dbReference type="Gene3D" id="4.10.240.10">
    <property type="entry name" value="Zn(2)-C6 fungal-type DNA-binding domain"/>
    <property type="match status" value="1"/>
</dbReference>
<dbReference type="EMBL" id="KZ107844">
    <property type="protein sequence ID" value="OSS49165.1"/>
    <property type="molecule type" value="Genomic_DNA"/>
</dbReference>
<organism evidence="4 5">
    <name type="scientific">Epicoccum nigrum</name>
    <name type="common">Soil fungus</name>
    <name type="synonym">Epicoccum purpurascens</name>
    <dbReference type="NCBI Taxonomy" id="105696"/>
    <lineage>
        <taxon>Eukaryota</taxon>
        <taxon>Fungi</taxon>
        <taxon>Dikarya</taxon>
        <taxon>Ascomycota</taxon>
        <taxon>Pezizomycotina</taxon>
        <taxon>Dothideomycetes</taxon>
        <taxon>Pleosporomycetidae</taxon>
        <taxon>Pleosporales</taxon>
        <taxon>Pleosporineae</taxon>
        <taxon>Didymellaceae</taxon>
        <taxon>Epicoccum</taxon>
    </lineage>
</organism>
<evidence type="ECO:0000256" key="2">
    <source>
        <dbReference type="SAM" id="MobiDB-lite"/>
    </source>
</evidence>
<evidence type="ECO:0000313" key="5">
    <source>
        <dbReference type="Proteomes" id="UP000193240"/>
    </source>
</evidence>
<feature type="region of interest" description="Disordered" evidence="2">
    <location>
        <begin position="104"/>
        <end position="130"/>
    </location>
</feature>
<accession>A0A1Y2LZ48</accession>
<dbReference type="Proteomes" id="UP000193240">
    <property type="component" value="Unassembled WGS sequence"/>
</dbReference>
<dbReference type="SUPFAM" id="SSF57701">
    <property type="entry name" value="Zn2/Cys6 DNA-binding domain"/>
    <property type="match status" value="1"/>
</dbReference>
<feature type="domain" description="Zn(2)-C6 fungal-type" evidence="3">
    <location>
        <begin position="20"/>
        <end position="52"/>
    </location>
</feature>
<name>A0A1Y2LZ48_EPING</name>
<dbReference type="InterPro" id="IPR036864">
    <property type="entry name" value="Zn2-C6_fun-type_DNA-bd_sf"/>
</dbReference>
<dbReference type="InterPro" id="IPR001138">
    <property type="entry name" value="Zn2Cys6_DnaBD"/>
</dbReference>
<reference evidence="4 5" key="1">
    <citation type="journal article" date="2017" name="Genome Announc.">
        <title>Genome sequence of the saprophytic ascomycete Epicoccum nigrum ICMP 19927 strain isolated from New Zealand.</title>
        <authorList>
            <person name="Fokin M."/>
            <person name="Fleetwood D."/>
            <person name="Weir B.S."/>
            <person name="Villas-Boas S.G."/>
        </authorList>
    </citation>
    <scope>NUCLEOTIDE SEQUENCE [LARGE SCALE GENOMIC DNA]</scope>
    <source>
        <strain evidence="4 5">ICMP 19927</strain>
    </source>
</reference>
<dbReference type="OMA" id="IHIRRIA"/>
<dbReference type="InParanoid" id="A0A1Y2LZ48"/>
<dbReference type="PROSITE" id="PS50048">
    <property type="entry name" value="ZN2_CY6_FUNGAL_2"/>
    <property type="match status" value="1"/>
</dbReference>
<gene>
    <name evidence="4" type="ORF">B5807_05589</name>
</gene>
<feature type="compositionally biased region" description="Polar residues" evidence="2">
    <location>
        <begin position="54"/>
        <end position="67"/>
    </location>
</feature>
<dbReference type="GO" id="GO:0000981">
    <property type="term" value="F:DNA-binding transcription factor activity, RNA polymerase II-specific"/>
    <property type="evidence" value="ECO:0007669"/>
    <property type="project" value="InterPro"/>
</dbReference>
<evidence type="ECO:0000256" key="1">
    <source>
        <dbReference type="ARBA" id="ARBA00023242"/>
    </source>
</evidence>
<evidence type="ECO:0000259" key="3">
    <source>
        <dbReference type="PROSITE" id="PS50048"/>
    </source>
</evidence>
<dbReference type="GO" id="GO:0008270">
    <property type="term" value="F:zinc ion binding"/>
    <property type="evidence" value="ECO:0007669"/>
    <property type="project" value="InterPro"/>
</dbReference>
<evidence type="ECO:0000313" key="4">
    <source>
        <dbReference type="EMBL" id="OSS49165.1"/>
    </source>
</evidence>
<keyword evidence="5" id="KW-1185">Reference proteome</keyword>